<dbReference type="OrthoDB" id="689727at2759"/>
<accession>A0A811SHS0</accession>
<protein>
    <recommendedName>
        <fullName evidence="2">DUF8039 domain-containing protein</fullName>
    </recommendedName>
</protein>
<feature type="region of interest" description="Disordered" evidence="1">
    <location>
        <begin position="118"/>
        <end position="200"/>
    </location>
</feature>
<evidence type="ECO:0000256" key="1">
    <source>
        <dbReference type="SAM" id="MobiDB-lite"/>
    </source>
</evidence>
<sequence length="843" mass="95474">MAQLRRDLLSRHFTGHDVYGQVKDVNVTLGKNKKSALGKRKRKEEEVADKRCFANAEETPYLQMAICGALHIEVQCSPFSRAEVCKILQYIEAYQEEHKLGPMPIILCGFTEASSRMARNQQAQIQSPSPRSPAVPPSRFPQPCISPVSSTDSSSSGDDEAGTQTVSEEVESPVDDEQQQSVPEPMRRPRKPKTTSKWPTDMIEVTEIHPDGKPIEVKQQRRLRLLARLIARQQLSLVMPSFKNLTNERKWELFNKHVMPYLKFPDTMKTEGLKYIMEVIYKSWRTHKNRLVTDFIEKNLSPFQKHPYIQPEDWAEFEVLKKSPEEIAKSEKYKMLRQQNVHNHCLGSAGYDGKEKKWEVEDAELVKKGIPNPWDDYPEGCPVRFLRARSKLEVSEDKAEIIWKQDSTQKISEDIKEKQSAAESLGVTWVRENDVLTACLGPKQPGRVRTISSYTGWKHGWPGCSGMYRKRKRSGAVDVDVEAIAAQVRQEVTAQVTQEVSLRPRLVEGRVFPKEFVLESVQIDYDYAIVQVECVHQGYEDYVLQPPPNDDIKTLREALLQRIQWRRDWIIVKQTHETQPTQSQPDETTKRAKSVSKGTNAIISTKLLCGANSTPSNHQSPATSDATKSVPKEHNTANPSKNPNNSEKECTKLPTQPKVGTEAVGSGARPPKQPKGASKAAGESEKAAINKKLASKAVGQSLKQPQQQKWIDKYKCGHPFLPAMDLKAVGPGCTALHAHYMKDCVNNKHGIVVWFRGIYMLNSSNFEVGLVRYNFLYDLFQFGALDASLLQCWILSLVVEAKAKDIHVGFLDPQVMSLDNITFDRDKVLQAFARHTNKLKDRP</sequence>
<dbReference type="Proteomes" id="UP000604825">
    <property type="component" value="Unassembled WGS sequence"/>
</dbReference>
<feature type="compositionally biased region" description="Polar residues" evidence="1">
    <location>
        <begin position="577"/>
        <end position="586"/>
    </location>
</feature>
<evidence type="ECO:0000313" key="4">
    <source>
        <dbReference type="Proteomes" id="UP000604825"/>
    </source>
</evidence>
<reference evidence="3" key="1">
    <citation type="submission" date="2020-10" db="EMBL/GenBank/DDBJ databases">
        <authorList>
            <person name="Han B."/>
            <person name="Lu T."/>
            <person name="Zhao Q."/>
            <person name="Huang X."/>
            <person name="Zhao Y."/>
        </authorList>
    </citation>
    <scope>NUCLEOTIDE SEQUENCE</scope>
</reference>
<dbReference type="AlphaFoldDB" id="A0A811SHS0"/>
<comment type="caution">
    <text evidence="3">The sequence shown here is derived from an EMBL/GenBank/DDBJ whole genome shotgun (WGS) entry which is preliminary data.</text>
</comment>
<keyword evidence="4" id="KW-1185">Reference proteome</keyword>
<evidence type="ECO:0000259" key="2">
    <source>
        <dbReference type="Pfam" id="PF26133"/>
    </source>
</evidence>
<dbReference type="EMBL" id="CAJGYO010000019">
    <property type="protein sequence ID" value="CAD6340210.1"/>
    <property type="molecule type" value="Genomic_DNA"/>
</dbReference>
<dbReference type="Pfam" id="PF26133">
    <property type="entry name" value="DUF8039"/>
    <property type="match status" value="1"/>
</dbReference>
<name>A0A811SHS0_9POAL</name>
<feature type="compositionally biased region" description="Pro residues" evidence="1">
    <location>
        <begin position="130"/>
        <end position="140"/>
    </location>
</feature>
<proteinExistence type="predicted"/>
<feature type="region of interest" description="Disordered" evidence="1">
    <location>
        <begin position="576"/>
        <end position="597"/>
    </location>
</feature>
<feature type="domain" description="DUF8039" evidence="2">
    <location>
        <begin position="508"/>
        <end position="572"/>
    </location>
</feature>
<evidence type="ECO:0000313" key="3">
    <source>
        <dbReference type="EMBL" id="CAD6340210.1"/>
    </source>
</evidence>
<feature type="compositionally biased region" description="Polar residues" evidence="1">
    <location>
        <begin position="636"/>
        <end position="645"/>
    </location>
</feature>
<feature type="compositionally biased region" description="Low complexity" evidence="1">
    <location>
        <begin position="146"/>
        <end position="156"/>
    </location>
</feature>
<dbReference type="InterPro" id="IPR058352">
    <property type="entry name" value="DUF8039"/>
</dbReference>
<dbReference type="PANTHER" id="PTHR33018">
    <property type="entry name" value="OS10G0338966 PROTEIN-RELATED"/>
    <property type="match status" value="1"/>
</dbReference>
<dbReference type="PANTHER" id="PTHR33018:SF34">
    <property type="entry name" value="OS02G0472350 PROTEIN"/>
    <property type="match status" value="1"/>
</dbReference>
<organism evidence="3 4">
    <name type="scientific">Miscanthus lutarioriparius</name>
    <dbReference type="NCBI Taxonomy" id="422564"/>
    <lineage>
        <taxon>Eukaryota</taxon>
        <taxon>Viridiplantae</taxon>
        <taxon>Streptophyta</taxon>
        <taxon>Embryophyta</taxon>
        <taxon>Tracheophyta</taxon>
        <taxon>Spermatophyta</taxon>
        <taxon>Magnoliopsida</taxon>
        <taxon>Liliopsida</taxon>
        <taxon>Poales</taxon>
        <taxon>Poaceae</taxon>
        <taxon>PACMAD clade</taxon>
        <taxon>Panicoideae</taxon>
        <taxon>Andropogonodae</taxon>
        <taxon>Andropogoneae</taxon>
        <taxon>Saccharinae</taxon>
        <taxon>Miscanthus</taxon>
    </lineage>
</organism>
<gene>
    <name evidence="3" type="ORF">NCGR_LOCUS64308</name>
</gene>
<feature type="region of interest" description="Disordered" evidence="1">
    <location>
        <begin position="610"/>
        <end position="686"/>
    </location>
</feature>
<feature type="compositionally biased region" description="Polar residues" evidence="1">
    <location>
        <begin position="611"/>
        <end position="627"/>
    </location>
</feature>
<feature type="compositionally biased region" description="Acidic residues" evidence="1">
    <location>
        <begin position="168"/>
        <end position="178"/>
    </location>
</feature>